<feature type="domain" description="PA" evidence="1">
    <location>
        <begin position="176"/>
        <end position="235"/>
    </location>
</feature>
<name>A0A1R1XZ02_9FUNG</name>
<dbReference type="SUPFAM" id="SSF52025">
    <property type="entry name" value="PA domain"/>
    <property type="match status" value="1"/>
</dbReference>
<dbReference type="InterPro" id="IPR046450">
    <property type="entry name" value="PA_dom_sf"/>
</dbReference>
<dbReference type="Pfam" id="PF02225">
    <property type="entry name" value="PA"/>
    <property type="match status" value="1"/>
</dbReference>
<sequence length="386" mass="43543">MKQNVINQLDLLPNLVYNNLGFNNLNKSSGFLVPNSDPSEPHPALKDNLKVSISNGGRVLLSDLVSIKVITEMNAQNKMTSNGLKPMKAAITTTGPKTKMKINDKDLNKLDKINKSSNGNIPNSQNANYNNTLPESLLIQTFREYIGRLSSFSFHKFHNSKKVYIIHSEVVLPNLVVGSASTPFGCEEFTPREKSILKEKIVLIKRGGGCSFVEKTKNAILAGAKALLISIDSDALSFSESEKEIDEMYKEYSVSMRNDLWQYGGLIKIGDPSVPMYKNLMLKKNIIKKKSRKFKNTQTPAKRPKDPIFKSIKDLFNELYSFCYVYNRVKQKKTDEYAKSTRSKPVKPTNKIIESSFMPVISVYKEFYEAIEKDILSGKRAFAQLL</sequence>
<evidence type="ECO:0000313" key="2">
    <source>
        <dbReference type="EMBL" id="OMJ19913.1"/>
    </source>
</evidence>
<dbReference type="OrthoDB" id="2282382at2759"/>
<dbReference type="Gene3D" id="3.50.30.30">
    <property type="match status" value="1"/>
</dbReference>
<protein>
    <recommendedName>
        <fullName evidence="1">PA domain-containing protein</fullName>
    </recommendedName>
</protein>
<reference evidence="3" key="1">
    <citation type="submission" date="2017-01" db="EMBL/GenBank/DDBJ databases">
        <authorList>
            <person name="Wang Y."/>
            <person name="White M."/>
            <person name="Kvist S."/>
            <person name="Moncalvo J.-M."/>
        </authorList>
    </citation>
    <scope>NUCLEOTIDE SEQUENCE [LARGE SCALE GENOMIC DNA]</scope>
    <source>
        <strain evidence="3">ID-206-W2</strain>
    </source>
</reference>
<dbReference type="EMBL" id="LSSM01002886">
    <property type="protein sequence ID" value="OMJ19913.1"/>
    <property type="molecule type" value="Genomic_DNA"/>
</dbReference>
<keyword evidence="3" id="KW-1185">Reference proteome</keyword>
<comment type="caution">
    <text evidence="2">The sequence shown here is derived from an EMBL/GenBank/DDBJ whole genome shotgun (WGS) entry which is preliminary data.</text>
</comment>
<gene>
    <name evidence="2" type="ORF">AYI69_g6430</name>
</gene>
<dbReference type="Proteomes" id="UP000187429">
    <property type="component" value="Unassembled WGS sequence"/>
</dbReference>
<organism evidence="2 3">
    <name type="scientific">Smittium culicis</name>
    <dbReference type="NCBI Taxonomy" id="133412"/>
    <lineage>
        <taxon>Eukaryota</taxon>
        <taxon>Fungi</taxon>
        <taxon>Fungi incertae sedis</taxon>
        <taxon>Zoopagomycota</taxon>
        <taxon>Kickxellomycotina</taxon>
        <taxon>Harpellomycetes</taxon>
        <taxon>Harpellales</taxon>
        <taxon>Legeriomycetaceae</taxon>
        <taxon>Smittium</taxon>
    </lineage>
</organism>
<accession>A0A1R1XZ02</accession>
<dbReference type="AlphaFoldDB" id="A0A1R1XZ02"/>
<evidence type="ECO:0000313" key="3">
    <source>
        <dbReference type="Proteomes" id="UP000187429"/>
    </source>
</evidence>
<proteinExistence type="predicted"/>
<evidence type="ECO:0000259" key="1">
    <source>
        <dbReference type="Pfam" id="PF02225"/>
    </source>
</evidence>
<dbReference type="InterPro" id="IPR003137">
    <property type="entry name" value="PA_domain"/>
</dbReference>